<evidence type="ECO:0000313" key="2">
    <source>
        <dbReference type="EMBL" id="GER38143.1"/>
    </source>
</evidence>
<dbReference type="GO" id="GO:0016301">
    <property type="term" value="F:kinase activity"/>
    <property type="evidence" value="ECO:0007669"/>
    <property type="project" value="UniProtKB-KW"/>
</dbReference>
<name>A0A5A7PZ16_STRAF</name>
<feature type="transmembrane region" description="Helical" evidence="1">
    <location>
        <begin position="369"/>
        <end position="387"/>
    </location>
</feature>
<sequence length="451" mass="51613">MIIALSPFCVGGATLLARSPRFPQRSQAEQVHFGPTRWAASKYITVLWSFDHISEGKEKTYGKNRRRKVGQHRAQSLTQTIRDQGALLRIQLYRSIEDPDTRGKKVRERPSSSPSVQTMVSPDLIQQLLLSSKRHVDSSLFTLATFLALSVVLEFAFTRSSLDWSEVPTREDWAFTHETGAMHATERLVHRFQREGYGEQQTSEVEVLGESYPRIKLITRSLYWPNHPVAEITERERVPNGPGFQRISVNRSANLRLSTCQYQNRCLTIQISGKSLPKGRPYFLTIRDRDRDLGPLPSANTISEICHTEQSPNLGAACIGLNEGDRTASLDAPFRRPFRVFQLSLKPVRVSTKRIGHLRRSAERAATLSFHWGLALAFGLFIPVLRLKLLTYKTHELLSAFKWGIVWCKRDLQRSIQVVKLRRSSRKHQRSGQRILHFKISWARKRSPLGK</sequence>
<keyword evidence="3" id="KW-1185">Reference proteome</keyword>
<dbReference type="EMBL" id="BKCP01005461">
    <property type="protein sequence ID" value="GER38143.1"/>
    <property type="molecule type" value="Genomic_DNA"/>
</dbReference>
<keyword evidence="1" id="KW-0472">Membrane</keyword>
<evidence type="ECO:0000313" key="3">
    <source>
        <dbReference type="Proteomes" id="UP000325081"/>
    </source>
</evidence>
<protein>
    <submittedName>
        <fullName evidence="2">Kinase D-interacting substrate of 220 kDa</fullName>
    </submittedName>
</protein>
<keyword evidence="2" id="KW-0808">Transferase</keyword>
<dbReference type="Proteomes" id="UP000325081">
    <property type="component" value="Unassembled WGS sequence"/>
</dbReference>
<keyword evidence="2" id="KW-0418">Kinase</keyword>
<keyword evidence="1" id="KW-0812">Transmembrane</keyword>
<organism evidence="2 3">
    <name type="scientific">Striga asiatica</name>
    <name type="common">Asiatic witchweed</name>
    <name type="synonym">Buchnera asiatica</name>
    <dbReference type="NCBI Taxonomy" id="4170"/>
    <lineage>
        <taxon>Eukaryota</taxon>
        <taxon>Viridiplantae</taxon>
        <taxon>Streptophyta</taxon>
        <taxon>Embryophyta</taxon>
        <taxon>Tracheophyta</taxon>
        <taxon>Spermatophyta</taxon>
        <taxon>Magnoliopsida</taxon>
        <taxon>eudicotyledons</taxon>
        <taxon>Gunneridae</taxon>
        <taxon>Pentapetalae</taxon>
        <taxon>asterids</taxon>
        <taxon>lamiids</taxon>
        <taxon>Lamiales</taxon>
        <taxon>Orobanchaceae</taxon>
        <taxon>Buchnereae</taxon>
        <taxon>Striga</taxon>
    </lineage>
</organism>
<reference evidence="3" key="1">
    <citation type="journal article" date="2019" name="Curr. Biol.">
        <title>Genome Sequence of Striga asiatica Provides Insight into the Evolution of Plant Parasitism.</title>
        <authorList>
            <person name="Yoshida S."/>
            <person name="Kim S."/>
            <person name="Wafula E.K."/>
            <person name="Tanskanen J."/>
            <person name="Kim Y.M."/>
            <person name="Honaas L."/>
            <person name="Yang Z."/>
            <person name="Spallek T."/>
            <person name="Conn C.E."/>
            <person name="Ichihashi Y."/>
            <person name="Cheong K."/>
            <person name="Cui S."/>
            <person name="Der J.P."/>
            <person name="Gundlach H."/>
            <person name="Jiao Y."/>
            <person name="Hori C."/>
            <person name="Ishida J.K."/>
            <person name="Kasahara H."/>
            <person name="Kiba T."/>
            <person name="Kim M.S."/>
            <person name="Koo N."/>
            <person name="Laohavisit A."/>
            <person name="Lee Y.H."/>
            <person name="Lumba S."/>
            <person name="McCourt P."/>
            <person name="Mortimer J.C."/>
            <person name="Mutuku J.M."/>
            <person name="Nomura T."/>
            <person name="Sasaki-Sekimoto Y."/>
            <person name="Seto Y."/>
            <person name="Wang Y."/>
            <person name="Wakatake T."/>
            <person name="Sakakibara H."/>
            <person name="Demura T."/>
            <person name="Yamaguchi S."/>
            <person name="Yoneyama K."/>
            <person name="Manabe R.I."/>
            <person name="Nelson D.C."/>
            <person name="Schulman A.H."/>
            <person name="Timko M.P."/>
            <person name="dePamphilis C.W."/>
            <person name="Choi D."/>
            <person name="Shirasu K."/>
        </authorList>
    </citation>
    <scope>NUCLEOTIDE SEQUENCE [LARGE SCALE GENOMIC DNA]</scope>
    <source>
        <strain evidence="3">cv. UVA1</strain>
    </source>
</reference>
<dbReference type="AlphaFoldDB" id="A0A5A7PZ16"/>
<accession>A0A5A7PZ16</accession>
<evidence type="ECO:0000256" key="1">
    <source>
        <dbReference type="SAM" id="Phobius"/>
    </source>
</evidence>
<keyword evidence="1" id="KW-1133">Transmembrane helix</keyword>
<comment type="caution">
    <text evidence="2">The sequence shown here is derived from an EMBL/GenBank/DDBJ whole genome shotgun (WGS) entry which is preliminary data.</text>
</comment>
<proteinExistence type="predicted"/>
<gene>
    <name evidence="2" type="ORF">STAS_14633</name>
</gene>